<dbReference type="InterPro" id="IPR051057">
    <property type="entry name" value="PI-PLC_domain"/>
</dbReference>
<gene>
    <name evidence="1" type="ORF">Scaly_1369900</name>
</gene>
<name>A0AAW2PLY8_9LAMI</name>
<evidence type="ECO:0000313" key="1">
    <source>
        <dbReference type="EMBL" id="KAL0356842.1"/>
    </source>
</evidence>
<comment type="caution">
    <text evidence="1">The sequence shown here is derived from an EMBL/GenBank/DDBJ whole genome shotgun (WGS) entry which is preliminary data.</text>
</comment>
<dbReference type="GO" id="GO:0008081">
    <property type="term" value="F:phosphoric diester hydrolase activity"/>
    <property type="evidence" value="ECO:0007669"/>
    <property type="project" value="InterPro"/>
</dbReference>
<dbReference type="EMBL" id="JACGWM010000008">
    <property type="protein sequence ID" value="KAL0356842.1"/>
    <property type="molecule type" value="Genomic_DNA"/>
</dbReference>
<dbReference type="InterPro" id="IPR017946">
    <property type="entry name" value="PLC-like_Pdiesterase_TIM-brl"/>
</dbReference>
<dbReference type="SUPFAM" id="SSF51695">
    <property type="entry name" value="PLC-like phosphodiesterases"/>
    <property type="match status" value="1"/>
</dbReference>
<dbReference type="PANTHER" id="PTHR13593">
    <property type="match status" value="1"/>
</dbReference>
<dbReference type="PANTHER" id="PTHR13593:SF134">
    <property type="entry name" value="F14J22.5 PROTEIN"/>
    <property type="match status" value="1"/>
</dbReference>
<proteinExistence type="predicted"/>
<reference evidence="1" key="1">
    <citation type="submission" date="2020-06" db="EMBL/GenBank/DDBJ databases">
        <authorList>
            <person name="Li T."/>
            <person name="Hu X."/>
            <person name="Zhang T."/>
            <person name="Song X."/>
            <person name="Zhang H."/>
            <person name="Dai N."/>
            <person name="Sheng W."/>
            <person name="Hou X."/>
            <person name="Wei L."/>
        </authorList>
    </citation>
    <scope>NUCLEOTIDE SEQUENCE</scope>
    <source>
        <strain evidence="1">KEN8</strain>
        <tissue evidence="1">Leaf</tissue>
    </source>
</reference>
<dbReference type="AlphaFoldDB" id="A0AAW2PLY8"/>
<protein>
    <submittedName>
        <fullName evidence="1">PI-PLC X domain-containing protein</fullName>
    </submittedName>
</protein>
<organism evidence="1">
    <name type="scientific">Sesamum calycinum</name>
    <dbReference type="NCBI Taxonomy" id="2727403"/>
    <lineage>
        <taxon>Eukaryota</taxon>
        <taxon>Viridiplantae</taxon>
        <taxon>Streptophyta</taxon>
        <taxon>Embryophyta</taxon>
        <taxon>Tracheophyta</taxon>
        <taxon>Spermatophyta</taxon>
        <taxon>Magnoliopsida</taxon>
        <taxon>eudicotyledons</taxon>
        <taxon>Gunneridae</taxon>
        <taxon>Pentapetalae</taxon>
        <taxon>asterids</taxon>
        <taxon>lamiids</taxon>
        <taxon>Lamiales</taxon>
        <taxon>Pedaliaceae</taxon>
        <taxon>Sesamum</taxon>
    </lineage>
</organism>
<reference evidence="1" key="2">
    <citation type="journal article" date="2024" name="Plant">
        <title>Genomic evolution and insights into agronomic trait innovations of Sesamum species.</title>
        <authorList>
            <person name="Miao H."/>
            <person name="Wang L."/>
            <person name="Qu L."/>
            <person name="Liu H."/>
            <person name="Sun Y."/>
            <person name="Le M."/>
            <person name="Wang Q."/>
            <person name="Wei S."/>
            <person name="Zheng Y."/>
            <person name="Lin W."/>
            <person name="Duan Y."/>
            <person name="Cao H."/>
            <person name="Xiong S."/>
            <person name="Wang X."/>
            <person name="Wei L."/>
            <person name="Li C."/>
            <person name="Ma Q."/>
            <person name="Ju M."/>
            <person name="Zhao R."/>
            <person name="Li G."/>
            <person name="Mu C."/>
            <person name="Tian Q."/>
            <person name="Mei H."/>
            <person name="Zhang T."/>
            <person name="Gao T."/>
            <person name="Zhang H."/>
        </authorList>
    </citation>
    <scope>NUCLEOTIDE SEQUENCE</scope>
    <source>
        <strain evidence="1">KEN8</strain>
    </source>
</reference>
<accession>A0AAW2PLY8</accession>
<dbReference type="Pfam" id="PF26178">
    <property type="entry name" value="PI-PLC_cat"/>
    <property type="match status" value="1"/>
</dbReference>
<dbReference type="GO" id="GO:0006629">
    <property type="term" value="P:lipid metabolic process"/>
    <property type="evidence" value="ECO:0007669"/>
    <property type="project" value="InterPro"/>
</dbReference>
<sequence length="270" mass="30147">MLQHHSFCKYVKALKAVRYHNGMIDFTFSYTGTWMRTCHKCFERDQSVFEAYPNEIVTIFIEDYVTSKNGIRNVFNAAGLSKFWFPVSRMPRDSGDWPTVADMIKENHRLVVFTSKEYKESSEGIAYEWRYLVENQYGSGGMVQGLCPNRGESQPMNATSRSLVLVNYFPTAPDLLSACKDNSDPLIEMTKTCYLAAGKRWPNFIAVDFYKKSDGGGAPAAVDFANGELICGCKSVSVCKENMVFGTCDNPLPTATAAPVQNQNPNPAPA</sequence>